<reference evidence="2" key="1">
    <citation type="submission" date="2021-01" db="EMBL/GenBank/DDBJ databases">
        <authorList>
            <person name="Corre E."/>
            <person name="Pelletier E."/>
            <person name="Niang G."/>
            <person name="Scheremetjew M."/>
            <person name="Finn R."/>
            <person name="Kale V."/>
            <person name="Holt S."/>
            <person name="Cochrane G."/>
            <person name="Meng A."/>
            <person name="Brown T."/>
            <person name="Cohen L."/>
        </authorList>
    </citation>
    <scope>NUCLEOTIDE SEQUENCE</scope>
    <source>
        <strain evidence="2">CCMP 1866</strain>
    </source>
</reference>
<dbReference type="AlphaFoldDB" id="A0A7S2QUM6"/>
<sequence length="407" mass="43046">MSSQEDGGNGSFVPMTTNQESYIESLAFELQTKPLSSLCDLDDQLLREVARAVAACKMRKLGSSNAANDRDGMEGRREEFEFTTPKKWGEGKVRGVTPMNPATSAANVGAEPHIGDLERGVKGMEVGGEPAIKLDDVVKGIGGFNIGKKEDGGRRKSKAKKAQGIKKDVAGGNKEAGKGVFFFGASPEKKDPDSVMPPPPPPSSIPVAPSVGGVGLGLGLFNVPNVSSGQPQATVSPQTAAPYPSVPAANQAAAQPTTQQELPSPTVMSSDFGAEDDMEVTVEDMNEVMTQGLNNAASTSSTAQQQQQQQQQQQNKFGNGNHPQHLQQQQNMYFQHQQQQMRMHGHPPLHPGVNHIEEQQHPVPPFKRGPGGSLGGNIFETGGGVGPPPIPQAPPTWAAQVMGGQRG</sequence>
<proteinExistence type="predicted"/>
<name>A0A7S2QUM6_9STRA</name>
<gene>
    <name evidence="2" type="ORF">TPAC0785_LOCUS97</name>
</gene>
<feature type="region of interest" description="Disordered" evidence="1">
    <location>
        <begin position="381"/>
        <end position="407"/>
    </location>
</feature>
<protein>
    <submittedName>
        <fullName evidence="2">Uncharacterized protein</fullName>
    </submittedName>
</protein>
<feature type="compositionally biased region" description="Polar residues" evidence="1">
    <location>
        <begin position="228"/>
        <end position="239"/>
    </location>
</feature>
<feature type="compositionally biased region" description="Low complexity" evidence="1">
    <location>
        <begin position="324"/>
        <end position="342"/>
    </location>
</feature>
<feature type="region of interest" description="Disordered" evidence="1">
    <location>
        <begin position="149"/>
        <end position="171"/>
    </location>
</feature>
<feature type="region of interest" description="Disordered" evidence="1">
    <location>
        <begin position="295"/>
        <end position="359"/>
    </location>
</feature>
<accession>A0A7S2QUM6</accession>
<evidence type="ECO:0000313" key="2">
    <source>
        <dbReference type="EMBL" id="CAD9652553.1"/>
    </source>
</evidence>
<feature type="compositionally biased region" description="Pro residues" evidence="1">
    <location>
        <begin position="195"/>
        <end position="204"/>
    </location>
</feature>
<feature type="compositionally biased region" description="Basic residues" evidence="1">
    <location>
        <begin position="155"/>
        <end position="164"/>
    </location>
</feature>
<evidence type="ECO:0000256" key="1">
    <source>
        <dbReference type="SAM" id="MobiDB-lite"/>
    </source>
</evidence>
<feature type="region of interest" description="Disordered" evidence="1">
    <location>
        <begin position="185"/>
        <end position="205"/>
    </location>
</feature>
<feature type="compositionally biased region" description="Low complexity" evidence="1">
    <location>
        <begin position="247"/>
        <end position="260"/>
    </location>
</feature>
<dbReference type="EMBL" id="HBHE01000117">
    <property type="protein sequence ID" value="CAD9652553.1"/>
    <property type="molecule type" value="Transcribed_RNA"/>
</dbReference>
<feature type="region of interest" description="Disordered" evidence="1">
    <location>
        <begin position="228"/>
        <end position="272"/>
    </location>
</feature>
<organism evidence="2">
    <name type="scientific">Triparma pacifica</name>
    <dbReference type="NCBI Taxonomy" id="91992"/>
    <lineage>
        <taxon>Eukaryota</taxon>
        <taxon>Sar</taxon>
        <taxon>Stramenopiles</taxon>
        <taxon>Ochrophyta</taxon>
        <taxon>Bolidophyceae</taxon>
        <taxon>Parmales</taxon>
        <taxon>Triparmaceae</taxon>
        <taxon>Triparma</taxon>
    </lineage>
</organism>
<feature type="compositionally biased region" description="Low complexity" evidence="1">
    <location>
        <begin position="304"/>
        <end position="314"/>
    </location>
</feature>